<proteinExistence type="predicted"/>
<feature type="signal peptide" evidence="2">
    <location>
        <begin position="1"/>
        <end position="21"/>
    </location>
</feature>
<keyword evidence="1" id="KW-0472">Membrane</keyword>
<gene>
    <name evidence="3" type="ORF">MEDL_32884</name>
</gene>
<dbReference type="AlphaFoldDB" id="A0A8S3SMU3"/>
<evidence type="ECO:0000313" key="3">
    <source>
        <dbReference type="EMBL" id="CAG2219353.1"/>
    </source>
</evidence>
<dbReference type="Gene3D" id="3.40.50.1820">
    <property type="entry name" value="alpha/beta hydrolase"/>
    <property type="match status" value="1"/>
</dbReference>
<dbReference type="PANTHER" id="PTHR48098">
    <property type="entry name" value="ENTEROCHELIN ESTERASE-RELATED"/>
    <property type="match status" value="1"/>
</dbReference>
<feature type="transmembrane region" description="Helical" evidence="1">
    <location>
        <begin position="499"/>
        <end position="520"/>
    </location>
</feature>
<evidence type="ECO:0000256" key="1">
    <source>
        <dbReference type="SAM" id="Phobius"/>
    </source>
</evidence>
<organism evidence="3 4">
    <name type="scientific">Mytilus edulis</name>
    <name type="common">Blue mussel</name>
    <dbReference type="NCBI Taxonomy" id="6550"/>
    <lineage>
        <taxon>Eukaryota</taxon>
        <taxon>Metazoa</taxon>
        <taxon>Spiralia</taxon>
        <taxon>Lophotrochozoa</taxon>
        <taxon>Mollusca</taxon>
        <taxon>Bivalvia</taxon>
        <taxon>Autobranchia</taxon>
        <taxon>Pteriomorphia</taxon>
        <taxon>Mytilida</taxon>
        <taxon>Mytiloidea</taxon>
        <taxon>Mytilidae</taxon>
        <taxon>Mytilinae</taxon>
        <taxon>Mytilus</taxon>
    </lineage>
</organism>
<dbReference type="EMBL" id="CAJPWZ010001628">
    <property type="protein sequence ID" value="CAG2219353.1"/>
    <property type="molecule type" value="Genomic_DNA"/>
</dbReference>
<evidence type="ECO:0000313" key="4">
    <source>
        <dbReference type="Proteomes" id="UP000683360"/>
    </source>
</evidence>
<dbReference type="InterPro" id="IPR000801">
    <property type="entry name" value="Esterase-like"/>
</dbReference>
<evidence type="ECO:0000256" key="2">
    <source>
        <dbReference type="SAM" id="SignalP"/>
    </source>
</evidence>
<comment type="caution">
    <text evidence="3">The sequence shown here is derived from an EMBL/GenBank/DDBJ whole genome shotgun (WGS) entry which is preliminary data.</text>
</comment>
<dbReference type="SUPFAM" id="SSF53474">
    <property type="entry name" value="alpha/beta-Hydrolases"/>
    <property type="match status" value="1"/>
</dbReference>
<dbReference type="PANTHER" id="PTHR48098:SF6">
    <property type="entry name" value="FERRI-BACILLIBACTIN ESTERASE BESA"/>
    <property type="match status" value="1"/>
</dbReference>
<reference evidence="3" key="1">
    <citation type="submission" date="2021-03" db="EMBL/GenBank/DDBJ databases">
        <authorList>
            <person name="Bekaert M."/>
        </authorList>
    </citation>
    <scope>NUCLEOTIDE SEQUENCE</scope>
</reference>
<feature type="chain" id="PRO_5035846165" evidence="2">
    <location>
        <begin position="22"/>
        <end position="524"/>
    </location>
</feature>
<keyword evidence="4" id="KW-1185">Reference proteome</keyword>
<protein>
    <submittedName>
        <fullName evidence="3">Uncharacterized protein</fullName>
    </submittedName>
</protein>
<dbReference type="Proteomes" id="UP000683360">
    <property type="component" value="Unassembled WGS sequence"/>
</dbReference>
<dbReference type="Pfam" id="PF00756">
    <property type="entry name" value="Esterase"/>
    <property type="match status" value="1"/>
</dbReference>
<keyword evidence="1" id="KW-1133">Transmembrane helix</keyword>
<keyword evidence="1" id="KW-0812">Transmembrane</keyword>
<sequence length="524" mass="59469">MLSKVLQICCFVYILIWNVDCRCNETLACVTQGGKHGYCMGGQCLTEVQSRPRSDLEFRIIAKYPEINIKETKNKMLYIRGNGLGLNWTTGKKMTKTSTDTWEINFNFTSSDDGFRCQECSNDITITTKLEYRILIADKTNMIGGNFAVDLPVSMPSSYFHEKPLFKVYPWFYSKVGQTSNFSINSSEIGKERQIYLYFPPSFNENTYKKYPNLLVFDLYPGGYSELLAPIVDKLLADTGTTKEFIIIGYGDYQPDRERFFLLTPVPGTFLVCANGTFYDLCDNCLPVNYTVDEYQRLMKDKCGKRDNIEGFGDRLLNFFIDKIRPKAQELANNRILIDQPNTGVMGYSLGGLMSCYAAWTRSTIFGLAACQSPSLWWPINNTTLNTCDFDFINNTLRDQSFQQSRFPQKIVLDAGSEESASPYKLTQSTVEAAEMISNTPGFTINHNVWVNIYPGSSHTGLEWFSRIWSAFETLLPSEGAPEMPQSHTEASGCVANKAATFVTSNFTLLIFVQFARFLIFKRT</sequence>
<dbReference type="InterPro" id="IPR029058">
    <property type="entry name" value="AB_hydrolase_fold"/>
</dbReference>
<dbReference type="OrthoDB" id="446683at2759"/>
<name>A0A8S3SMU3_MYTED</name>
<accession>A0A8S3SMU3</accession>
<keyword evidence="2" id="KW-0732">Signal</keyword>
<dbReference type="InterPro" id="IPR050583">
    <property type="entry name" value="Mycobacterial_A85_antigen"/>
</dbReference>